<evidence type="ECO:0000313" key="1">
    <source>
        <dbReference type="EMBL" id="KAJ8310749.1"/>
    </source>
</evidence>
<comment type="caution">
    <text evidence="1">The sequence shown here is derived from an EMBL/GenBank/DDBJ whole genome shotgun (WGS) entry which is preliminary data.</text>
</comment>
<dbReference type="EMBL" id="JARBDR010000640">
    <property type="protein sequence ID" value="KAJ8310749.1"/>
    <property type="molecule type" value="Genomic_DNA"/>
</dbReference>
<accession>A0ABQ9EZZ3</accession>
<name>A0ABQ9EZZ3_TEGGR</name>
<keyword evidence="2" id="KW-1185">Reference proteome</keyword>
<proteinExistence type="predicted"/>
<dbReference type="Proteomes" id="UP001217089">
    <property type="component" value="Unassembled WGS sequence"/>
</dbReference>
<gene>
    <name evidence="1" type="ORF">KUTeg_012614</name>
</gene>
<protein>
    <submittedName>
        <fullName evidence="1">Uncharacterized protein</fullName>
    </submittedName>
</protein>
<organism evidence="1 2">
    <name type="scientific">Tegillarca granosa</name>
    <name type="common">Malaysian cockle</name>
    <name type="synonym">Anadara granosa</name>
    <dbReference type="NCBI Taxonomy" id="220873"/>
    <lineage>
        <taxon>Eukaryota</taxon>
        <taxon>Metazoa</taxon>
        <taxon>Spiralia</taxon>
        <taxon>Lophotrochozoa</taxon>
        <taxon>Mollusca</taxon>
        <taxon>Bivalvia</taxon>
        <taxon>Autobranchia</taxon>
        <taxon>Pteriomorphia</taxon>
        <taxon>Arcoida</taxon>
        <taxon>Arcoidea</taxon>
        <taxon>Arcidae</taxon>
        <taxon>Tegillarca</taxon>
    </lineage>
</organism>
<evidence type="ECO:0000313" key="2">
    <source>
        <dbReference type="Proteomes" id="UP001217089"/>
    </source>
</evidence>
<sequence>MLICLTRLDKRTDIRMPITVDILKIIGELVVSSINRHDHVLQSNNIHFLEQINSLEICIPHYRTDQSGRGINAATTCSIKESAENKIAELGRLKSNSYKSDITVPSSELVQVSDLPNSIWIIESSIISRVFVRAKQSSFRKDLQLDGFNASV</sequence>
<reference evidence="1 2" key="1">
    <citation type="submission" date="2022-12" db="EMBL/GenBank/DDBJ databases">
        <title>Chromosome-level genome of Tegillarca granosa.</title>
        <authorList>
            <person name="Kim J."/>
        </authorList>
    </citation>
    <scope>NUCLEOTIDE SEQUENCE [LARGE SCALE GENOMIC DNA]</scope>
    <source>
        <strain evidence="1">Teg-2019</strain>
        <tissue evidence="1">Adductor muscle</tissue>
    </source>
</reference>